<dbReference type="InterPro" id="IPR037224">
    <property type="entry name" value="PapC_N_sf"/>
</dbReference>
<proteinExistence type="inferred from homology"/>
<organism evidence="11 12">
    <name type="scientific">Klebsiella pneumoniae</name>
    <dbReference type="NCBI Taxonomy" id="573"/>
    <lineage>
        <taxon>Bacteria</taxon>
        <taxon>Pseudomonadati</taxon>
        <taxon>Pseudomonadota</taxon>
        <taxon>Gammaproteobacteria</taxon>
        <taxon>Enterobacterales</taxon>
        <taxon>Enterobacteriaceae</taxon>
        <taxon>Klebsiella/Raoultella group</taxon>
        <taxon>Klebsiella</taxon>
        <taxon>Klebsiella pneumoniae complex</taxon>
    </lineage>
</organism>
<dbReference type="InterPro" id="IPR042186">
    <property type="entry name" value="FimD_plug_dom"/>
</dbReference>
<keyword evidence="3" id="KW-0813">Transport</keyword>
<dbReference type="RefSeq" id="WP_119127129.1">
    <property type="nucleotide sequence ID" value="NZ_CP153598.1"/>
</dbReference>
<evidence type="ECO:0000256" key="6">
    <source>
        <dbReference type="ARBA" id="ARBA00022729"/>
    </source>
</evidence>
<keyword evidence="7" id="KW-0472">Membrane</keyword>
<evidence type="ECO:0000256" key="2">
    <source>
        <dbReference type="ARBA" id="ARBA00008064"/>
    </source>
</evidence>
<sequence length="811" mass="91203">MKKIIPVIVTFSMIHSVDALAREYSFDYKYFDEKKFNIFNYNLNDTGNYIVNSYVNNEFIGVEEIFFKNVNNKSTPCLTKEHLLNYGIIVSKFDRNVFDDEFCYVFDGNIKYNYDSGTQTLKLSVDNYVLKSKDNDIEDASLWDDGINAVLLNYRSSYLNANDSTKEQFSGQFEPGLNIGPWRLRNLTSWKKDSKQNKIETAYTYIERGLPSVKGKLTIGDKTTESDAFDSIPFRGVAIKSDENMTPYSIRHYMPVITGIAKTQAEVEVRQNGYLLYTTIVAPGPFEIKDSSLSNVVGGSYDVKIIESNGEIQTYSVPYSEPFFALAEGYFRYSLTAGDYRSSDDHVESKSFIEGSASYGFPWGISAFSGLQIADIYKSMSLGLSKDFGSIGAGSVDWKISKSKSEKDYQHGDAFGLKYNKSIDNSSTDINVANYYYSKEYRTLSEIFDTYSNGGYIVQTPRKSNFTLGVNQGLGNFGYLYFGFYRDNFWNGNDQNSISSRYNKNIGNTSLSLVYTKSRVENKYKFKDENIFSIWLSVPLGDRANNSVYANYQFASSDDRYATHEVGLTGSGFEQRLNWEIRERIKETHSEKTDTYVSGSWRGTYGQVGINYSYNNVHRNIGANLSGGVVIHDQGITLGQRLANTTALVEAKDVEGVRILTLPGTYTDYKGYTVTGMLSPYKKNTISVSPETIPEDSDIRQTDVKVIPSDGAIVKAKFFANKGANVLMEIKKKDGKYLPLGAIISVKDEGNVVKSTFIVGDNGNTYLSGLKKQGVLYAVWGANANEKCEIPYNIQHAKKTKNVFIMKGECR</sequence>
<dbReference type="PANTHER" id="PTHR30451:SF9">
    <property type="entry name" value="F1 CAPSULE-ANCHORING PROTEIN"/>
    <property type="match status" value="1"/>
</dbReference>
<feature type="domain" description="PapC N-terminal" evidence="10">
    <location>
        <begin position="44"/>
        <end position="157"/>
    </location>
</feature>
<accession>A0AAW8AMJ5</accession>
<evidence type="ECO:0000256" key="1">
    <source>
        <dbReference type="ARBA" id="ARBA00004571"/>
    </source>
</evidence>
<evidence type="ECO:0000256" key="3">
    <source>
        <dbReference type="ARBA" id="ARBA00022448"/>
    </source>
</evidence>
<comment type="caution">
    <text evidence="11">The sequence shown here is derived from an EMBL/GenBank/DDBJ whole genome shotgun (WGS) entry which is preliminary data.</text>
</comment>
<dbReference type="InterPro" id="IPR000015">
    <property type="entry name" value="Fimb_usher"/>
</dbReference>
<keyword evidence="8" id="KW-0998">Cell outer membrane</keyword>
<evidence type="ECO:0000256" key="7">
    <source>
        <dbReference type="ARBA" id="ARBA00023136"/>
    </source>
</evidence>
<dbReference type="Pfam" id="PF13954">
    <property type="entry name" value="PapC_N"/>
    <property type="match status" value="1"/>
</dbReference>
<dbReference type="InterPro" id="IPR025885">
    <property type="entry name" value="PapC_N"/>
</dbReference>
<evidence type="ECO:0000256" key="5">
    <source>
        <dbReference type="ARBA" id="ARBA00022692"/>
    </source>
</evidence>
<dbReference type="InterPro" id="IPR043142">
    <property type="entry name" value="PapC-like_C_sf"/>
</dbReference>
<dbReference type="GO" id="GO:0015473">
    <property type="term" value="F:fimbrial usher porin activity"/>
    <property type="evidence" value="ECO:0007669"/>
    <property type="project" value="InterPro"/>
</dbReference>
<evidence type="ECO:0000259" key="10">
    <source>
        <dbReference type="Pfam" id="PF13954"/>
    </source>
</evidence>
<keyword evidence="6" id="KW-0732">Signal</keyword>
<evidence type="ECO:0000313" key="11">
    <source>
        <dbReference type="EMBL" id="MDP0970793.1"/>
    </source>
</evidence>
<feature type="domain" description="PapC-like C-terminal" evidence="9">
    <location>
        <begin position="727"/>
        <end position="794"/>
    </location>
</feature>
<evidence type="ECO:0000259" key="9">
    <source>
        <dbReference type="Pfam" id="PF13953"/>
    </source>
</evidence>
<dbReference type="Proteomes" id="UP001244490">
    <property type="component" value="Unassembled WGS sequence"/>
</dbReference>
<dbReference type="Pfam" id="PF13953">
    <property type="entry name" value="PapC_C"/>
    <property type="match status" value="1"/>
</dbReference>
<dbReference type="InterPro" id="IPR025949">
    <property type="entry name" value="PapC-like_C"/>
</dbReference>
<dbReference type="Gene3D" id="2.60.40.2610">
    <property type="entry name" value="Outer membrane usher protein FimD, plug domain"/>
    <property type="match status" value="1"/>
</dbReference>
<dbReference type="EMBL" id="JAUUIA010000044">
    <property type="protein sequence ID" value="MDP0970793.1"/>
    <property type="molecule type" value="Genomic_DNA"/>
</dbReference>
<dbReference type="SUPFAM" id="SSF141729">
    <property type="entry name" value="FimD N-terminal domain-like"/>
    <property type="match status" value="1"/>
</dbReference>
<reference evidence="11" key="1">
    <citation type="submission" date="2023-07" db="EMBL/GenBank/DDBJ databases">
        <authorList>
            <person name="Peng Z."/>
        </authorList>
    </citation>
    <scope>NUCLEOTIDE SEQUENCE</scope>
    <source>
        <strain evidence="11">KP219</strain>
    </source>
</reference>
<protein>
    <submittedName>
        <fullName evidence="11">Fimbria/pilus outer membrane usher protein</fullName>
    </submittedName>
</protein>
<dbReference type="PANTHER" id="PTHR30451">
    <property type="entry name" value="OUTER MEMBRANE USHER PROTEIN"/>
    <property type="match status" value="1"/>
</dbReference>
<dbReference type="AlphaFoldDB" id="A0AAW8AMJ5"/>
<evidence type="ECO:0000256" key="4">
    <source>
        <dbReference type="ARBA" id="ARBA00022452"/>
    </source>
</evidence>
<gene>
    <name evidence="11" type="ORF">Q6294_27770</name>
</gene>
<dbReference type="GO" id="GO:0009297">
    <property type="term" value="P:pilus assembly"/>
    <property type="evidence" value="ECO:0007669"/>
    <property type="project" value="InterPro"/>
</dbReference>
<name>A0AAW8AMJ5_KLEPN</name>
<comment type="similarity">
    <text evidence="2">Belongs to the fimbrial export usher family.</text>
</comment>
<dbReference type="Pfam" id="PF00577">
    <property type="entry name" value="Usher"/>
    <property type="match status" value="1"/>
</dbReference>
<dbReference type="Gene3D" id="3.10.20.410">
    <property type="match status" value="1"/>
</dbReference>
<dbReference type="Gene3D" id="2.60.40.3110">
    <property type="match status" value="1"/>
</dbReference>
<comment type="subcellular location">
    <subcellularLocation>
        <location evidence="1">Cell outer membrane</location>
        <topology evidence="1">Multi-pass membrane protein</topology>
    </subcellularLocation>
</comment>
<evidence type="ECO:0000256" key="8">
    <source>
        <dbReference type="ARBA" id="ARBA00023237"/>
    </source>
</evidence>
<keyword evidence="4" id="KW-1134">Transmembrane beta strand</keyword>
<dbReference type="Gene3D" id="2.60.40.2070">
    <property type="match status" value="1"/>
</dbReference>
<keyword evidence="5" id="KW-0812">Transmembrane</keyword>
<dbReference type="GO" id="GO:0009279">
    <property type="term" value="C:cell outer membrane"/>
    <property type="evidence" value="ECO:0007669"/>
    <property type="project" value="UniProtKB-SubCell"/>
</dbReference>
<evidence type="ECO:0000313" key="12">
    <source>
        <dbReference type="Proteomes" id="UP001244490"/>
    </source>
</evidence>